<keyword evidence="7" id="KW-0770">Synapse</keyword>
<dbReference type="EMBL" id="LJIJ01000318">
    <property type="protein sequence ID" value="ODM98838.1"/>
    <property type="molecule type" value="Genomic_DNA"/>
</dbReference>
<dbReference type="Pfam" id="PF00060">
    <property type="entry name" value="Lig_chan"/>
    <property type="match status" value="1"/>
</dbReference>
<dbReference type="OMA" id="NTHELGM"/>
<protein>
    <submittedName>
        <fullName evidence="18">Glutamate receptor ionotropic, kainate 2</fullName>
    </submittedName>
</protein>
<evidence type="ECO:0000259" key="17">
    <source>
        <dbReference type="SMART" id="SM00079"/>
    </source>
</evidence>
<evidence type="ECO:0000256" key="4">
    <source>
        <dbReference type="ARBA" id="ARBA00022692"/>
    </source>
</evidence>
<keyword evidence="13" id="KW-1071">Ligand-gated ion channel</keyword>
<keyword evidence="5" id="KW-0732">Signal</keyword>
<proteinExistence type="inferred from homology"/>
<accession>A0A1D2N0T2</accession>
<evidence type="ECO:0000256" key="3">
    <source>
        <dbReference type="ARBA" id="ARBA00022475"/>
    </source>
</evidence>
<evidence type="ECO:0000256" key="10">
    <source>
        <dbReference type="ARBA" id="ARBA00023170"/>
    </source>
</evidence>
<evidence type="ECO:0000256" key="12">
    <source>
        <dbReference type="ARBA" id="ARBA00023257"/>
    </source>
</evidence>
<feature type="region of interest" description="Disordered" evidence="16">
    <location>
        <begin position="244"/>
        <end position="276"/>
    </location>
</feature>
<evidence type="ECO:0000256" key="16">
    <source>
        <dbReference type="SAM" id="MobiDB-lite"/>
    </source>
</evidence>
<name>A0A1D2N0T2_ORCCI</name>
<keyword evidence="8" id="KW-0406">Ion transport</keyword>
<gene>
    <name evidence="18" type="ORF">Ocin01_07842</name>
</gene>
<dbReference type="PANTHER" id="PTHR18966">
    <property type="entry name" value="IONOTROPIC GLUTAMATE RECEPTOR"/>
    <property type="match status" value="1"/>
</dbReference>
<dbReference type="GO" id="GO:0015276">
    <property type="term" value="F:ligand-gated monoatomic ion channel activity"/>
    <property type="evidence" value="ECO:0007669"/>
    <property type="project" value="InterPro"/>
</dbReference>
<evidence type="ECO:0000313" key="18">
    <source>
        <dbReference type="EMBL" id="ODM98838.1"/>
    </source>
</evidence>
<evidence type="ECO:0000256" key="6">
    <source>
        <dbReference type="ARBA" id="ARBA00022989"/>
    </source>
</evidence>
<dbReference type="GO" id="GO:0045211">
    <property type="term" value="C:postsynaptic membrane"/>
    <property type="evidence" value="ECO:0007669"/>
    <property type="project" value="UniProtKB-SubCell"/>
</dbReference>
<evidence type="ECO:0000256" key="8">
    <source>
        <dbReference type="ARBA" id="ARBA00023065"/>
    </source>
</evidence>
<reference evidence="18 19" key="1">
    <citation type="journal article" date="2016" name="Genome Biol. Evol.">
        <title>Gene Family Evolution Reflects Adaptation to Soil Environmental Stressors in the Genome of the Collembolan Orchesella cincta.</title>
        <authorList>
            <person name="Faddeeva-Vakhrusheva A."/>
            <person name="Derks M.F."/>
            <person name="Anvar S.Y."/>
            <person name="Agamennone V."/>
            <person name="Suring W."/>
            <person name="Smit S."/>
            <person name="van Straalen N.M."/>
            <person name="Roelofs D."/>
        </authorList>
    </citation>
    <scope>NUCLEOTIDE SEQUENCE [LARGE SCALE GENOMIC DNA]</scope>
    <source>
        <tissue evidence="18">Mixed pool</tissue>
    </source>
</reference>
<keyword evidence="10 18" id="KW-0675">Receptor</keyword>
<keyword evidence="19" id="KW-1185">Reference proteome</keyword>
<keyword evidence="9" id="KW-0472">Membrane</keyword>
<evidence type="ECO:0000256" key="9">
    <source>
        <dbReference type="ARBA" id="ARBA00023136"/>
    </source>
</evidence>
<feature type="domain" description="Ionotropic glutamate receptor C-terminal" evidence="17">
    <location>
        <begin position="1"/>
        <end position="185"/>
    </location>
</feature>
<dbReference type="SUPFAM" id="SSF53850">
    <property type="entry name" value="Periplasmic binding protein-like II"/>
    <property type="match status" value="1"/>
</dbReference>
<dbReference type="InterPro" id="IPR015683">
    <property type="entry name" value="Ionotropic_Glu_rcpt"/>
</dbReference>
<evidence type="ECO:0000256" key="5">
    <source>
        <dbReference type="ARBA" id="ARBA00022729"/>
    </source>
</evidence>
<keyword evidence="4" id="KW-0812">Transmembrane</keyword>
<dbReference type="OrthoDB" id="5984008at2759"/>
<comment type="similarity">
    <text evidence="1">Belongs to the glutamate-gated ion channel (TC 1.A.10.1) family.</text>
</comment>
<evidence type="ECO:0000256" key="13">
    <source>
        <dbReference type="ARBA" id="ARBA00023286"/>
    </source>
</evidence>
<dbReference type="STRING" id="48709.A0A1D2N0T2"/>
<evidence type="ECO:0000256" key="7">
    <source>
        <dbReference type="ARBA" id="ARBA00023018"/>
    </source>
</evidence>
<keyword evidence="2" id="KW-0813">Transport</keyword>
<dbReference type="FunFam" id="3.40.190.10:FF:000060">
    <property type="entry name" value="Glutamate receptor ionotropic, kainate 1"/>
    <property type="match status" value="1"/>
</dbReference>
<evidence type="ECO:0000313" key="19">
    <source>
        <dbReference type="Proteomes" id="UP000094527"/>
    </source>
</evidence>
<evidence type="ECO:0000256" key="11">
    <source>
        <dbReference type="ARBA" id="ARBA00023180"/>
    </source>
</evidence>
<evidence type="ECO:0000256" key="14">
    <source>
        <dbReference type="ARBA" id="ARBA00023303"/>
    </source>
</evidence>
<dbReference type="Gene3D" id="3.40.190.10">
    <property type="entry name" value="Periplasmic binding protein-like II"/>
    <property type="match status" value="1"/>
</dbReference>
<comment type="caution">
    <text evidence="18">The sequence shown here is derived from an EMBL/GenBank/DDBJ whole genome shotgun (WGS) entry which is preliminary data.</text>
</comment>
<evidence type="ECO:0000256" key="2">
    <source>
        <dbReference type="ARBA" id="ARBA00022448"/>
    </source>
</evidence>
<organism evidence="18 19">
    <name type="scientific">Orchesella cincta</name>
    <name type="common">Springtail</name>
    <name type="synonym">Podura cincta</name>
    <dbReference type="NCBI Taxonomy" id="48709"/>
    <lineage>
        <taxon>Eukaryota</taxon>
        <taxon>Metazoa</taxon>
        <taxon>Ecdysozoa</taxon>
        <taxon>Arthropoda</taxon>
        <taxon>Hexapoda</taxon>
        <taxon>Collembola</taxon>
        <taxon>Entomobryomorpha</taxon>
        <taxon>Entomobryoidea</taxon>
        <taxon>Orchesellidae</taxon>
        <taxon>Orchesellinae</taxon>
        <taxon>Orchesella</taxon>
    </lineage>
</organism>
<sequence>MISSYTANLAAFLANEGMELTIKDIKDLPGQNKVKYGCVKSGTTRRFFESSNFPLYKEIWTNMVNMKPDPLEDRTPDGVERVKKSNGTYAFFMESTSIEYAIANDEECRLTQVGGLLDSKGYGIALRKRGCYVKCCVVGRKNNIKSNSAVVAFSDSRYRNAFSNTILLLAEKGELETLKKKHWKGSGACATAALPAGGATPLSMAHVGGVFVVLLGGCAMACVMEDFWAALYDELKFALTCQGDKKPVKKSKPPSEPPSVGGSVPYLAFDQKEPSD</sequence>
<dbReference type="SMART" id="SM00079">
    <property type="entry name" value="PBPe"/>
    <property type="match status" value="1"/>
</dbReference>
<keyword evidence="6" id="KW-1133">Transmembrane helix</keyword>
<keyword evidence="12" id="KW-0628">Postsynaptic cell membrane</keyword>
<dbReference type="AlphaFoldDB" id="A0A1D2N0T2"/>
<dbReference type="Proteomes" id="UP000094527">
    <property type="component" value="Unassembled WGS sequence"/>
</dbReference>
<evidence type="ECO:0000256" key="1">
    <source>
        <dbReference type="ARBA" id="ARBA00008685"/>
    </source>
</evidence>
<comment type="subcellular location">
    <subcellularLocation>
        <location evidence="15">Postsynaptic cell membrane</location>
        <topology evidence="15">Multi-pass membrane protein</topology>
    </subcellularLocation>
</comment>
<keyword evidence="3" id="KW-1003">Cell membrane</keyword>
<evidence type="ECO:0000256" key="15">
    <source>
        <dbReference type="ARBA" id="ARBA00034104"/>
    </source>
</evidence>
<keyword evidence="11" id="KW-0325">Glycoprotein</keyword>
<keyword evidence="14" id="KW-0407">Ion channel</keyword>
<dbReference type="InterPro" id="IPR001320">
    <property type="entry name" value="Iontro_rcpt_C"/>
</dbReference>